<feature type="signal peptide" evidence="1">
    <location>
        <begin position="1"/>
        <end position="25"/>
    </location>
</feature>
<evidence type="ECO:0000313" key="3">
    <source>
        <dbReference type="EMBL" id="GGK22772.1"/>
    </source>
</evidence>
<dbReference type="Pfam" id="PF08305">
    <property type="entry name" value="NPCBM"/>
    <property type="match status" value="1"/>
</dbReference>
<keyword evidence="1" id="KW-0732">Signal</keyword>
<dbReference type="Proteomes" id="UP000647587">
    <property type="component" value="Unassembled WGS sequence"/>
</dbReference>
<feature type="chain" id="PRO_5046142668" description="Glycosyl hydrolase family 98 putative carbohydrate-binding module domain-containing protein" evidence="1">
    <location>
        <begin position="26"/>
        <end position="444"/>
    </location>
</feature>
<dbReference type="InterPro" id="IPR008979">
    <property type="entry name" value="Galactose-bd-like_sf"/>
</dbReference>
<keyword evidence="4" id="KW-1185">Reference proteome</keyword>
<evidence type="ECO:0000256" key="1">
    <source>
        <dbReference type="SAM" id="SignalP"/>
    </source>
</evidence>
<dbReference type="SUPFAM" id="SSF49785">
    <property type="entry name" value="Galactose-binding domain-like"/>
    <property type="match status" value="1"/>
</dbReference>
<gene>
    <name evidence="3" type="ORF">GCM10008955_15310</name>
</gene>
<organism evidence="3 4">
    <name type="scientific">Deinococcus malanensis</name>
    <dbReference type="NCBI Taxonomy" id="1706855"/>
    <lineage>
        <taxon>Bacteria</taxon>
        <taxon>Thermotogati</taxon>
        <taxon>Deinococcota</taxon>
        <taxon>Deinococci</taxon>
        <taxon>Deinococcales</taxon>
        <taxon>Deinococcaceae</taxon>
        <taxon>Deinococcus</taxon>
    </lineage>
</organism>
<dbReference type="InterPro" id="IPR013222">
    <property type="entry name" value="Glyco_hyd_98_carb-bd"/>
</dbReference>
<protein>
    <recommendedName>
        <fullName evidence="2">Glycosyl hydrolase family 98 putative carbohydrate-binding module domain-containing protein</fullName>
    </recommendedName>
</protein>
<dbReference type="InterPro" id="IPR038637">
    <property type="entry name" value="NPCBM_sf"/>
</dbReference>
<dbReference type="RefSeq" id="WP_189006159.1">
    <property type="nucleotide sequence ID" value="NZ_BMPP01000005.1"/>
</dbReference>
<dbReference type="SMART" id="SM00776">
    <property type="entry name" value="NPCBM"/>
    <property type="match status" value="1"/>
</dbReference>
<evidence type="ECO:0000313" key="4">
    <source>
        <dbReference type="Proteomes" id="UP000647587"/>
    </source>
</evidence>
<dbReference type="PROSITE" id="PS51257">
    <property type="entry name" value="PROKAR_LIPOPROTEIN"/>
    <property type="match status" value="1"/>
</dbReference>
<reference evidence="4" key="1">
    <citation type="journal article" date="2019" name="Int. J. Syst. Evol. Microbiol.">
        <title>The Global Catalogue of Microorganisms (GCM) 10K type strain sequencing project: providing services to taxonomists for standard genome sequencing and annotation.</title>
        <authorList>
            <consortium name="The Broad Institute Genomics Platform"/>
            <consortium name="The Broad Institute Genome Sequencing Center for Infectious Disease"/>
            <person name="Wu L."/>
            <person name="Ma J."/>
        </authorList>
    </citation>
    <scope>NUCLEOTIDE SEQUENCE [LARGE SCALE GENOMIC DNA]</scope>
    <source>
        <strain evidence="4">JCM 30331</strain>
    </source>
</reference>
<comment type="caution">
    <text evidence="3">The sequence shown here is derived from an EMBL/GenBank/DDBJ whole genome shotgun (WGS) entry which is preliminary data.</text>
</comment>
<sequence>MPARHPVLLSTALTLLLAACGQQQAEQPAEVDPYANGANYPWSYIAPEGRLTTLSLTPGENNLYFEPILAASNGWGPVEIDRSNGEQAAGDGRTLSINGKTYTRGYGVHAGSELRFSLKGTGANCTRFTADVGVDDEVGKKGKVIFQVFLDGVKAYDSGTMKGKDPARLVDLDITGKQELRLVVTDAGNGINYDHADWAQPKIFCVATTPPTTPNVQMSLDPQELLLFHKHSANLKATFSSNVNLGGPLDLRLEKAGTYGLDLQLVTTQVDFSGPGTATRDITIAAPNGFTNRSEDYRAPYRLIASRNGQDVASALVTIDVRRLAITTRFEPASLSGRGGETKRVTVVVTIDPPLDGPVGLGVSFGSPGMWTTSIAQIVNISPSRGDGGTMMADMDILFIDNPGIPDTALVRTFFMEVYVEGIRGYRTAGYENRFVSLELRLIR</sequence>
<accession>A0ABQ2ERD3</accession>
<dbReference type="EMBL" id="BMPP01000005">
    <property type="protein sequence ID" value="GGK22772.1"/>
    <property type="molecule type" value="Genomic_DNA"/>
</dbReference>
<evidence type="ECO:0000259" key="2">
    <source>
        <dbReference type="SMART" id="SM00776"/>
    </source>
</evidence>
<name>A0ABQ2ERD3_9DEIO</name>
<proteinExistence type="predicted"/>
<dbReference type="Gene3D" id="2.60.120.1060">
    <property type="entry name" value="NPCBM/NEW2 domain"/>
    <property type="match status" value="1"/>
</dbReference>
<feature type="domain" description="Glycosyl hydrolase family 98 putative carbohydrate-binding module" evidence="2">
    <location>
        <begin position="57"/>
        <end position="205"/>
    </location>
</feature>